<dbReference type="GO" id="GO:0004519">
    <property type="term" value="F:endonuclease activity"/>
    <property type="evidence" value="ECO:0007669"/>
    <property type="project" value="UniProtKB-KW"/>
</dbReference>
<gene>
    <name evidence="2" type="ORF">HD597_002286</name>
</gene>
<evidence type="ECO:0000313" key="2">
    <source>
        <dbReference type="EMBL" id="MCP2355266.1"/>
    </source>
</evidence>
<keyword evidence="2" id="KW-0378">Hydrolase</keyword>
<proteinExistence type="predicted"/>
<dbReference type="SUPFAM" id="SSF56219">
    <property type="entry name" value="DNase I-like"/>
    <property type="match status" value="1"/>
</dbReference>
<dbReference type="Gene3D" id="3.60.10.10">
    <property type="entry name" value="Endonuclease/exonuclease/phosphatase"/>
    <property type="match status" value="1"/>
</dbReference>
<dbReference type="EMBL" id="JAMZEB010000002">
    <property type="protein sequence ID" value="MCP2355266.1"/>
    <property type="molecule type" value="Genomic_DNA"/>
</dbReference>
<evidence type="ECO:0000259" key="1">
    <source>
        <dbReference type="Pfam" id="PF03372"/>
    </source>
</evidence>
<dbReference type="GO" id="GO:0016787">
    <property type="term" value="F:hydrolase activity"/>
    <property type="evidence" value="ECO:0007669"/>
    <property type="project" value="UniProtKB-KW"/>
</dbReference>
<organism evidence="2 3">
    <name type="scientific">Nonomuraea thailandensis</name>
    <dbReference type="NCBI Taxonomy" id="1188745"/>
    <lineage>
        <taxon>Bacteria</taxon>
        <taxon>Bacillati</taxon>
        <taxon>Actinomycetota</taxon>
        <taxon>Actinomycetes</taxon>
        <taxon>Streptosporangiales</taxon>
        <taxon>Streptosporangiaceae</taxon>
        <taxon>Nonomuraea</taxon>
    </lineage>
</organism>
<comment type="caution">
    <text evidence="2">The sequence shown here is derived from an EMBL/GenBank/DDBJ whole genome shotgun (WGS) entry which is preliminary data.</text>
</comment>
<sequence length="130" mass="14059">MTWQEPYGPLIGTGVRVLTWNVWGEEGPYAQRAGRIEKVVRGLAPDVVALQEWAGQRLGYEHVAAGPAQAPVAVLSRWPVVRQEDRPLPGGPPPREKGGVLPGRALFCELDGPRGPLQVLSVMIGAYRGC</sequence>
<evidence type="ECO:0000313" key="3">
    <source>
        <dbReference type="Proteomes" id="UP001139648"/>
    </source>
</evidence>
<accession>A0A9X2GAB1</accession>
<dbReference type="RefSeq" id="WP_253741949.1">
    <property type="nucleotide sequence ID" value="NZ_BAABKA010000036.1"/>
</dbReference>
<dbReference type="Pfam" id="PF03372">
    <property type="entry name" value="Exo_endo_phos"/>
    <property type="match status" value="1"/>
</dbReference>
<keyword evidence="2" id="KW-0255">Endonuclease</keyword>
<dbReference type="AlphaFoldDB" id="A0A9X2GAB1"/>
<protein>
    <submittedName>
        <fullName evidence="2">Endonuclease/exonuclease/phosphatase family metal-dependent hydrolase</fullName>
    </submittedName>
</protein>
<dbReference type="InterPro" id="IPR036691">
    <property type="entry name" value="Endo/exonu/phosph_ase_sf"/>
</dbReference>
<name>A0A9X2GAB1_9ACTN</name>
<dbReference type="InterPro" id="IPR005135">
    <property type="entry name" value="Endo/exonuclease/phosphatase"/>
</dbReference>
<keyword evidence="3" id="KW-1185">Reference proteome</keyword>
<keyword evidence="2" id="KW-0540">Nuclease</keyword>
<dbReference type="Proteomes" id="UP001139648">
    <property type="component" value="Unassembled WGS sequence"/>
</dbReference>
<feature type="domain" description="Endonuclease/exonuclease/phosphatase" evidence="1">
    <location>
        <begin position="18"/>
        <end position="103"/>
    </location>
</feature>
<reference evidence="2" key="1">
    <citation type="submission" date="2022-06" db="EMBL/GenBank/DDBJ databases">
        <title>Sequencing the genomes of 1000 actinobacteria strains.</title>
        <authorList>
            <person name="Klenk H.-P."/>
        </authorList>
    </citation>
    <scope>NUCLEOTIDE SEQUENCE</scope>
    <source>
        <strain evidence="2">DSM 46694</strain>
    </source>
</reference>